<dbReference type="Gene3D" id="3.40.50.2000">
    <property type="entry name" value="Glycogen Phosphorylase B"/>
    <property type="match status" value="1"/>
</dbReference>
<organism evidence="4 5">
    <name type="scientific">Streptomyces malaysiensis</name>
    <dbReference type="NCBI Taxonomy" id="92644"/>
    <lineage>
        <taxon>Bacteria</taxon>
        <taxon>Bacillati</taxon>
        <taxon>Actinomycetota</taxon>
        <taxon>Actinomycetes</taxon>
        <taxon>Kitasatosporales</taxon>
        <taxon>Streptomycetaceae</taxon>
        <taxon>Streptomyces</taxon>
        <taxon>Streptomyces violaceusniger group</taxon>
    </lineage>
</organism>
<proteinExistence type="predicted"/>
<sequence length="234" mass="25406">MVPSMDVFEVGPSMDEAITETGRRLGDGQDGTKPGPGAVELFGAVRLDGVVDEAVEVARRFTPDLVVHDPVDAMGPLIATVLGVPLAEHRITGPMPEQLLRAMADRAEGEYTARGVARPAPIAVVDPYPDALLPRRNATTPPAVFHSVGNPTAQRTVDEPCPHPTDRSPRWLSAPRCRTPPRWGRWCGRSRAPVCPYSPRSNLASSTSTRACGTRSTRSASHRWRGCCPRWTSW</sequence>
<name>A0A2J7YNX2_STRMQ</name>
<protein>
    <recommendedName>
        <fullName evidence="3">Erythromycin biosynthesis protein CIII-like N-terminal domain-containing protein</fullName>
    </recommendedName>
</protein>
<feature type="region of interest" description="Disordered" evidence="2">
    <location>
        <begin position="140"/>
        <end position="173"/>
    </location>
</feature>
<gene>
    <name evidence="4" type="ORF">SMF913_25192</name>
</gene>
<dbReference type="EMBL" id="LJIW01000002">
    <property type="protein sequence ID" value="PNG89727.1"/>
    <property type="molecule type" value="Genomic_DNA"/>
</dbReference>
<dbReference type="Proteomes" id="UP000236520">
    <property type="component" value="Unassembled WGS sequence"/>
</dbReference>
<evidence type="ECO:0000256" key="2">
    <source>
        <dbReference type="SAM" id="MobiDB-lite"/>
    </source>
</evidence>
<evidence type="ECO:0000259" key="3">
    <source>
        <dbReference type="Pfam" id="PF21036"/>
    </source>
</evidence>
<comment type="caution">
    <text evidence="4">The sequence shown here is derived from an EMBL/GenBank/DDBJ whole genome shotgun (WGS) entry which is preliminary data.</text>
</comment>
<dbReference type="GO" id="GO:0016740">
    <property type="term" value="F:transferase activity"/>
    <property type="evidence" value="ECO:0007669"/>
    <property type="project" value="UniProtKB-KW"/>
</dbReference>
<evidence type="ECO:0000256" key="1">
    <source>
        <dbReference type="ARBA" id="ARBA00022679"/>
    </source>
</evidence>
<evidence type="ECO:0000313" key="4">
    <source>
        <dbReference type="EMBL" id="PNG89727.1"/>
    </source>
</evidence>
<evidence type="ECO:0000313" key="5">
    <source>
        <dbReference type="Proteomes" id="UP000236520"/>
    </source>
</evidence>
<feature type="domain" description="Erythromycin biosynthesis protein CIII-like N-terminal" evidence="3">
    <location>
        <begin position="48"/>
        <end position="120"/>
    </location>
</feature>
<dbReference type="InterPro" id="IPR048284">
    <property type="entry name" value="EryCIII-like_N"/>
</dbReference>
<dbReference type="Pfam" id="PF21036">
    <property type="entry name" value="EryCIII-like_N"/>
    <property type="match status" value="1"/>
</dbReference>
<reference evidence="4 5" key="1">
    <citation type="submission" date="2015-09" db="EMBL/GenBank/DDBJ databases">
        <title>Genome sequence, genome mining and natural product profiling of a biocontrol bacterium Streptomyces malaysiensis F913.</title>
        <authorList>
            <person name="Xu Y."/>
            <person name="Wei J."/>
            <person name="Xie J."/>
            <person name="Li T."/>
            <person name="Zhou Z."/>
        </authorList>
    </citation>
    <scope>NUCLEOTIDE SEQUENCE [LARGE SCALE GENOMIC DNA]</scope>
    <source>
        <strain evidence="4 5">F913</strain>
    </source>
</reference>
<keyword evidence="1" id="KW-0808">Transferase</keyword>
<dbReference type="AlphaFoldDB" id="A0A2J7YNX2"/>
<keyword evidence="5" id="KW-1185">Reference proteome</keyword>
<feature type="compositionally biased region" description="Basic and acidic residues" evidence="2">
    <location>
        <begin position="156"/>
        <end position="169"/>
    </location>
</feature>
<dbReference type="SUPFAM" id="SSF53756">
    <property type="entry name" value="UDP-Glycosyltransferase/glycogen phosphorylase"/>
    <property type="match status" value="1"/>
</dbReference>
<accession>A0A2J7YNX2</accession>